<dbReference type="InterPro" id="IPR002698">
    <property type="entry name" value="FTHF_cligase"/>
</dbReference>
<sequence>MTINNQKLTQPCAAHKKTRAQIRADIRGLRQQLTKQQQQQASTAIADSLSQHPQLIAANTVAVYLANDGELDLSNFIDWCWQQNKQVYLPVIHPFCKGHLLFLHYQPNTKLIANKYGIAEPKLNVSKVLPLNQLDVLISPLVAFDDQGNRIGMGGGFYDRTLANWHKQTQQLLIQPTQIKPFPIGVAHNCQKIIQVPIEHWDIPLPEILTPK</sequence>
<evidence type="ECO:0000256" key="4">
    <source>
        <dbReference type="RuleBase" id="RU361279"/>
    </source>
</evidence>
<dbReference type="Proteomes" id="UP001301442">
    <property type="component" value="Chromosome"/>
</dbReference>
<dbReference type="EMBL" id="CP136600">
    <property type="protein sequence ID" value="WOH39260.1"/>
    <property type="molecule type" value="Genomic_DNA"/>
</dbReference>
<comment type="similarity">
    <text evidence="1 4">Belongs to the 5-formyltetrahydrofolate cyclo-ligase family.</text>
</comment>
<keyword evidence="6" id="KW-1185">Reference proteome</keyword>
<evidence type="ECO:0000256" key="1">
    <source>
        <dbReference type="ARBA" id="ARBA00010638"/>
    </source>
</evidence>
<evidence type="ECO:0000256" key="3">
    <source>
        <dbReference type="ARBA" id="ARBA00022840"/>
    </source>
</evidence>
<keyword evidence="4" id="KW-0479">Metal-binding</keyword>
<gene>
    <name evidence="5" type="ORF">RI844_08555</name>
</gene>
<evidence type="ECO:0000256" key="2">
    <source>
        <dbReference type="ARBA" id="ARBA00022741"/>
    </source>
</evidence>
<organism evidence="5 6">
    <name type="scientific">Thalassotalea fonticola</name>
    <dbReference type="NCBI Taxonomy" id="3065649"/>
    <lineage>
        <taxon>Bacteria</taxon>
        <taxon>Pseudomonadati</taxon>
        <taxon>Pseudomonadota</taxon>
        <taxon>Gammaproteobacteria</taxon>
        <taxon>Alteromonadales</taxon>
        <taxon>Colwelliaceae</taxon>
        <taxon>Thalassotalea</taxon>
    </lineage>
</organism>
<dbReference type="Pfam" id="PF01812">
    <property type="entry name" value="5-FTHF_cyc-lig"/>
    <property type="match status" value="1"/>
</dbReference>
<keyword evidence="2 4" id="KW-0547">Nucleotide-binding</keyword>
<dbReference type="NCBIfam" id="TIGR02727">
    <property type="entry name" value="MTHFS_bact"/>
    <property type="match status" value="1"/>
</dbReference>
<dbReference type="Gene3D" id="3.40.50.10420">
    <property type="entry name" value="NagB/RpiA/CoA transferase-like"/>
    <property type="match status" value="1"/>
</dbReference>
<protein>
    <recommendedName>
        <fullName evidence="4">5-formyltetrahydrofolate cyclo-ligase</fullName>
        <ecNumber evidence="4">6.3.3.2</ecNumber>
    </recommendedName>
</protein>
<reference evidence="5 6" key="1">
    <citation type="submission" date="2023-09" db="EMBL/GenBank/DDBJ databases">
        <authorList>
            <person name="Qi X."/>
        </authorList>
    </citation>
    <scope>NUCLEOTIDE SEQUENCE [LARGE SCALE GENOMIC DNA]</scope>
    <source>
        <strain evidence="5 6">S1-1</strain>
    </source>
</reference>
<evidence type="ECO:0000313" key="6">
    <source>
        <dbReference type="Proteomes" id="UP001301442"/>
    </source>
</evidence>
<comment type="catalytic activity">
    <reaction evidence="4">
        <text>(6S)-5-formyl-5,6,7,8-tetrahydrofolate + ATP = (6R)-5,10-methenyltetrahydrofolate + ADP + phosphate</text>
        <dbReference type="Rhea" id="RHEA:10488"/>
        <dbReference type="ChEBI" id="CHEBI:30616"/>
        <dbReference type="ChEBI" id="CHEBI:43474"/>
        <dbReference type="ChEBI" id="CHEBI:57455"/>
        <dbReference type="ChEBI" id="CHEBI:57457"/>
        <dbReference type="ChEBI" id="CHEBI:456216"/>
        <dbReference type="EC" id="6.3.3.2"/>
    </reaction>
</comment>
<dbReference type="InterPro" id="IPR024185">
    <property type="entry name" value="FTHF_cligase-like_sf"/>
</dbReference>
<dbReference type="PANTHER" id="PTHR23407:SF1">
    <property type="entry name" value="5-FORMYLTETRAHYDROFOLATE CYCLO-LIGASE"/>
    <property type="match status" value="1"/>
</dbReference>
<accession>A0ABZ0GUB6</accession>
<dbReference type="EC" id="6.3.3.2" evidence="4"/>
<dbReference type="RefSeq" id="WP_348398027.1">
    <property type="nucleotide sequence ID" value="NZ_CP136600.1"/>
</dbReference>
<dbReference type="GO" id="GO:0030272">
    <property type="term" value="F:5-formyltetrahydrofolate cyclo-ligase activity"/>
    <property type="evidence" value="ECO:0007669"/>
    <property type="project" value="UniProtKB-EC"/>
</dbReference>
<name>A0ABZ0GUB6_9GAMM</name>
<dbReference type="SUPFAM" id="SSF100950">
    <property type="entry name" value="NagB/RpiA/CoA transferase-like"/>
    <property type="match status" value="1"/>
</dbReference>
<keyword evidence="4" id="KW-0460">Magnesium</keyword>
<evidence type="ECO:0000313" key="5">
    <source>
        <dbReference type="EMBL" id="WOH39260.1"/>
    </source>
</evidence>
<proteinExistence type="inferred from homology"/>
<keyword evidence="5" id="KW-0436">Ligase</keyword>
<dbReference type="InterPro" id="IPR037171">
    <property type="entry name" value="NagB/RpiA_transferase-like"/>
</dbReference>
<keyword evidence="3 4" id="KW-0067">ATP-binding</keyword>
<dbReference type="PIRSF" id="PIRSF006806">
    <property type="entry name" value="FTHF_cligase"/>
    <property type="match status" value="1"/>
</dbReference>
<dbReference type="PANTHER" id="PTHR23407">
    <property type="entry name" value="ATPASE INHIBITOR/5-FORMYLTETRAHYDROFOLATE CYCLO-LIGASE"/>
    <property type="match status" value="1"/>
</dbReference>
<comment type="cofactor">
    <cofactor evidence="4">
        <name>Mg(2+)</name>
        <dbReference type="ChEBI" id="CHEBI:18420"/>
    </cofactor>
</comment>